<dbReference type="GO" id="GO:0050660">
    <property type="term" value="F:flavin adenine dinucleotide binding"/>
    <property type="evidence" value="ECO:0007669"/>
    <property type="project" value="InterPro"/>
</dbReference>
<dbReference type="Gene3D" id="3.50.50.60">
    <property type="entry name" value="FAD/NAD(P)-binding domain"/>
    <property type="match status" value="1"/>
</dbReference>
<feature type="transmembrane region" description="Helical" evidence="2">
    <location>
        <begin position="7"/>
        <end position="29"/>
    </location>
</feature>
<dbReference type="OrthoDB" id="269227at2759"/>
<dbReference type="Gene3D" id="3.30.560.10">
    <property type="entry name" value="Glucose Oxidase, domain 3"/>
    <property type="match status" value="1"/>
</dbReference>
<dbReference type="SUPFAM" id="SSF54373">
    <property type="entry name" value="FAD-linked reductases, C-terminal domain"/>
    <property type="match status" value="1"/>
</dbReference>
<dbReference type="PROSITE" id="PS00624">
    <property type="entry name" value="GMC_OXRED_2"/>
    <property type="match status" value="1"/>
</dbReference>
<evidence type="ECO:0000256" key="2">
    <source>
        <dbReference type="SAM" id="Phobius"/>
    </source>
</evidence>
<dbReference type="InterPro" id="IPR000172">
    <property type="entry name" value="GMC_OxRdtase_N"/>
</dbReference>
<sequence length="590" mass="65423">MRLFGKLLLVLVTVLVMVFATCGITWIWLSYEDIPNLISPSPGLSFDYIIVGAGTCGSVLAHELSRNSNHSILLIEAGHLFNPLSKIPLLATVLQHSKNDWQFKSVPQKYSSSGLTNQMQSHPRGKGLGGSSQINYMLHFSGAHKDFETWSKMGIKGWSIRSQRKSEVEPQSCSRLACKNLLELPKNYSKLSEAFTEAAPIFESEGLKFKLARYNIKEGLRYSTYETFLRPSFGRTNLKILSNTLARKIIIRDGIAEGVLIESSEQTNKYFQITATKEVILSAGAFQTPQLLHVSGVGPKKVLDRIGVKQVYNSVNVGSNLHDHFHLPLFVSIDAKASLTVRKILSLGEIVKYVKTREGHFSNFAVIGDIKTDNDATASTIFATGAVDEKALMKISNFNREDFRALFPLYHNSSQEGFVLLSSCLQPQSRGVVRARSSDIEVPPLIDPRYAQNQSDVECIIKSVRNGVKVIMSEPFQSLKAKIHWPKIKNCSAYGPLNRDFFINEPSDKYLECLIRTVGLTGHHPGGTCSMGSRLDSVVDNRLRFRGINKLRVVDASILPTPVSGTPNSVLVAIAKRAAMLILRQNQLAV</sequence>
<evidence type="ECO:0000259" key="3">
    <source>
        <dbReference type="PROSITE" id="PS00624"/>
    </source>
</evidence>
<keyword evidence="5" id="KW-1185">Reference proteome</keyword>
<dbReference type="Proteomes" id="UP000594454">
    <property type="component" value="Chromosome 6"/>
</dbReference>
<comment type="similarity">
    <text evidence="1">Belongs to the GMC oxidoreductase family.</text>
</comment>
<keyword evidence="2" id="KW-1133">Transmembrane helix</keyword>
<dbReference type="Pfam" id="PF05199">
    <property type="entry name" value="GMC_oxred_C"/>
    <property type="match status" value="1"/>
</dbReference>
<dbReference type="PANTHER" id="PTHR11552">
    <property type="entry name" value="GLUCOSE-METHANOL-CHOLINE GMC OXIDOREDUCTASE"/>
    <property type="match status" value="1"/>
</dbReference>
<dbReference type="PIRSF" id="PIRSF000137">
    <property type="entry name" value="Alcohol_oxidase"/>
    <property type="match status" value="1"/>
</dbReference>
<evidence type="ECO:0000313" key="4">
    <source>
        <dbReference type="EMBL" id="CAD7092437.1"/>
    </source>
</evidence>
<protein>
    <recommendedName>
        <fullName evidence="3">Glucose-methanol-choline oxidoreductase N-terminal domain-containing protein</fullName>
    </recommendedName>
</protein>
<evidence type="ECO:0000256" key="1">
    <source>
        <dbReference type="ARBA" id="ARBA00010790"/>
    </source>
</evidence>
<keyword evidence="2" id="KW-0812">Transmembrane</keyword>
<dbReference type="GO" id="GO:0016614">
    <property type="term" value="F:oxidoreductase activity, acting on CH-OH group of donors"/>
    <property type="evidence" value="ECO:0007669"/>
    <property type="project" value="InterPro"/>
</dbReference>
<dbReference type="Pfam" id="PF00732">
    <property type="entry name" value="GMC_oxred_N"/>
    <property type="match status" value="1"/>
</dbReference>
<feature type="domain" description="Glucose-methanol-choline oxidoreductase N-terminal" evidence="3">
    <location>
        <begin position="284"/>
        <end position="298"/>
    </location>
</feature>
<dbReference type="InterPro" id="IPR007867">
    <property type="entry name" value="GMC_OxRtase_C"/>
</dbReference>
<dbReference type="AlphaFoldDB" id="A0A7R8V5F0"/>
<keyword evidence="2" id="KW-0472">Membrane</keyword>
<evidence type="ECO:0000313" key="5">
    <source>
        <dbReference type="Proteomes" id="UP000594454"/>
    </source>
</evidence>
<name>A0A7R8V5F0_HERIL</name>
<dbReference type="SUPFAM" id="SSF51905">
    <property type="entry name" value="FAD/NAD(P)-binding domain"/>
    <property type="match status" value="1"/>
</dbReference>
<organism evidence="4 5">
    <name type="scientific">Hermetia illucens</name>
    <name type="common">Black soldier fly</name>
    <dbReference type="NCBI Taxonomy" id="343691"/>
    <lineage>
        <taxon>Eukaryota</taxon>
        <taxon>Metazoa</taxon>
        <taxon>Ecdysozoa</taxon>
        <taxon>Arthropoda</taxon>
        <taxon>Hexapoda</taxon>
        <taxon>Insecta</taxon>
        <taxon>Pterygota</taxon>
        <taxon>Neoptera</taxon>
        <taxon>Endopterygota</taxon>
        <taxon>Diptera</taxon>
        <taxon>Brachycera</taxon>
        <taxon>Stratiomyomorpha</taxon>
        <taxon>Stratiomyidae</taxon>
        <taxon>Hermetiinae</taxon>
        <taxon>Hermetia</taxon>
    </lineage>
</organism>
<dbReference type="InterPro" id="IPR012132">
    <property type="entry name" value="GMC_OxRdtase"/>
</dbReference>
<reference evidence="4 5" key="1">
    <citation type="submission" date="2020-11" db="EMBL/GenBank/DDBJ databases">
        <authorList>
            <person name="Wallbank WR R."/>
            <person name="Pardo Diaz C."/>
            <person name="Kozak K."/>
            <person name="Martin S."/>
            <person name="Jiggins C."/>
            <person name="Moest M."/>
            <person name="Warren A I."/>
            <person name="Generalovic N T."/>
            <person name="Byers J.R.P. K."/>
            <person name="Montejo-Kovacevich G."/>
            <person name="Yen C E."/>
        </authorList>
    </citation>
    <scope>NUCLEOTIDE SEQUENCE [LARGE SCALE GENOMIC DNA]</scope>
</reference>
<proteinExistence type="inferred from homology"/>
<dbReference type="PANTHER" id="PTHR11552:SF188">
    <property type="entry name" value="NEITHER INACTIVATION NOR AFTERPOTENTIAL PROTEIN G"/>
    <property type="match status" value="1"/>
</dbReference>
<dbReference type="InParanoid" id="A0A7R8V5F0"/>
<gene>
    <name evidence="4" type="ORF">HERILL_LOCUS14797</name>
</gene>
<accession>A0A7R8V5F0</accession>
<dbReference type="InterPro" id="IPR036188">
    <property type="entry name" value="FAD/NAD-bd_sf"/>
</dbReference>
<dbReference type="EMBL" id="LR899014">
    <property type="protein sequence ID" value="CAD7092437.1"/>
    <property type="molecule type" value="Genomic_DNA"/>
</dbReference>